<dbReference type="InterPro" id="IPR033740">
    <property type="entry name" value="Pept_M24B"/>
</dbReference>
<dbReference type="Pfam" id="PF13505">
    <property type="entry name" value="OMP_b-brl"/>
    <property type="match status" value="1"/>
</dbReference>
<dbReference type="Pfam" id="PF16189">
    <property type="entry name" value="Creatinase_N_2"/>
    <property type="match status" value="1"/>
</dbReference>
<evidence type="ECO:0000256" key="9">
    <source>
        <dbReference type="SAM" id="Phobius"/>
    </source>
</evidence>
<evidence type="ECO:0000256" key="2">
    <source>
        <dbReference type="ARBA" id="ARBA00007879"/>
    </source>
</evidence>
<evidence type="ECO:0000256" key="5">
    <source>
        <dbReference type="ARBA" id="ARBA00022729"/>
    </source>
</evidence>
<proteinExistence type="inferred from homology"/>
<dbReference type="Pfam" id="PF00557">
    <property type="entry name" value="Peptidase_M24"/>
    <property type="match status" value="1"/>
</dbReference>
<feature type="region of interest" description="Disordered" evidence="8">
    <location>
        <begin position="3265"/>
        <end position="3287"/>
    </location>
</feature>
<keyword evidence="9" id="KW-0472">Membrane</keyword>
<dbReference type="CDD" id="cd01085">
    <property type="entry name" value="APP"/>
    <property type="match status" value="1"/>
</dbReference>
<feature type="region of interest" description="Disordered" evidence="8">
    <location>
        <begin position="969"/>
        <end position="1002"/>
    </location>
</feature>
<dbReference type="PANTHER" id="PTHR43763">
    <property type="entry name" value="XAA-PRO AMINOPEPTIDASE 1"/>
    <property type="match status" value="1"/>
</dbReference>
<comment type="similarity">
    <text evidence="2">Belongs to the alkB family.</text>
</comment>
<reference evidence="11" key="1">
    <citation type="journal article" date="2019" name="Sci. Rep.">
        <title>Draft genome of Tanacetum cinerariifolium, the natural source of mosquito coil.</title>
        <authorList>
            <person name="Yamashiro T."/>
            <person name="Shiraishi A."/>
            <person name="Satake H."/>
            <person name="Nakayama K."/>
        </authorList>
    </citation>
    <scope>NUCLEOTIDE SEQUENCE</scope>
</reference>
<evidence type="ECO:0000256" key="6">
    <source>
        <dbReference type="ARBA" id="ARBA00022801"/>
    </source>
</evidence>
<dbReference type="SUPFAM" id="SSF51735">
    <property type="entry name" value="NAD(P)-binding Rossmann-fold domains"/>
    <property type="match status" value="1"/>
</dbReference>
<feature type="compositionally biased region" description="Basic residues" evidence="8">
    <location>
        <begin position="2798"/>
        <end position="2808"/>
    </location>
</feature>
<keyword evidence="7" id="KW-0464">Manganese</keyword>
<dbReference type="Gene3D" id="3.90.230.10">
    <property type="entry name" value="Creatinase/methionine aminopeptidase superfamily"/>
    <property type="match status" value="1"/>
</dbReference>
<dbReference type="Gene3D" id="2.60.120.590">
    <property type="entry name" value="Alpha-ketoglutarate-dependent dioxygenase AlkB-like"/>
    <property type="match status" value="1"/>
</dbReference>
<dbReference type="GO" id="GO:0046872">
    <property type="term" value="F:metal ion binding"/>
    <property type="evidence" value="ECO:0007669"/>
    <property type="project" value="UniProtKB-KW"/>
</dbReference>
<feature type="region of interest" description="Disordered" evidence="8">
    <location>
        <begin position="2870"/>
        <end position="2921"/>
    </location>
</feature>
<dbReference type="InterPro" id="IPR000587">
    <property type="entry name" value="Creatinase_N"/>
</dbReference>
<evidence type="ECO:0000256" key="3">
    <source>
        <dbReference type="ARBA" id="ARBA00008766"/>
    </source>
</evidence>
<feature type="region of interest" description="Disordered" evidence="8">
    <location>
        <begin position="2680"/>
        <end position="2771"/>
    </location>
</feature>
<evidence type="ECO:0000256" key="4">
    <source>
        <dbReference type="ARBA" id="ARBA00022723"/>
    </source>
</evidence>
<keyword evidence="6" id="KW-0378">Hydrolase</keyword>
<keyword evidence="4" id="KW-0479">Metal-binding</keyword>
<dbReference type="InterPro" id="IPR037151">
    <property type="entry name" value="AlkB-like_sf"/>
</dbReference>
<feature type="region of interest" description="Disordered" evidence="8">
    <location>
        <begin position="704"/>
        <end position="760"/>
    </location>
</feature>
<dbReference type="Pfam" id="PF10728">
    <property type="entry name" value="DUF2520"/>
    <property type="match status" value="1"/>
</dbReference>
<dbReference type="InterPro" id="IPR032416">
    <property type="entry name" value="Peptidase_M24_C"/>
</dbReference>
<evidence type="ECO:0000256" key="1">
    <source>
        <dbReference type="ARBA" id="ARBA00001936"/>
    </source>
</evidence>
<organism evidence="11">
    <name type="scientific">Tanacetum cinerariifolium</name>
    <name type="common">Dalmatian daisy</name>
    <name type="synonym">Chrysanthemum cinerariifolium</name>
    <dbReference type="NCBI Taxonomy" id="118510"/>
    <lineage>
        <taxon>Eukaryota</taxon>
        <taxon>Viridiplantae</taxon>
        <taxon>Streptophyta</taxon>
        <taxon>Embryophyta</taxon>
        <taxon>Tracheophyta</taxon>
        <taxon>Spermatophyta</taxon>
        <taxon>Magnoliopsida</taxon>
        <taxon>eudicotyledons</taxon>
        <taxon>Gunneridae</taxon>
        <taxon>Pentapetalae</taxon>
        <taxon>asterids</taxon>
        <taxon>campanulids</taxon>
        <taxon>Asterales</taxon>
        <taxon>Asteraceae</taxon>
        <taxon>Asteroideae</taxon>
        <taxon>Anthemideae</taxon>
        <taxon>Anthemidinae</taxon>
        <taxon>Tanacetum</taxon>
    </lineage>
</organism>
<keyword evidence="11" id="KW-0031">Aminopeptidase</keyword>
<keyword evidence="9" id="KW-1133">Transmembrane helix</keyword>
<feature type="compositionally biased region" description="Basic and acidic residues" evidence="8">
    <location>
        <begin position="745"/>
        <end position="760"/>
    </location>
</feature>
<dbReference type="InterPro" id="IPR008927">
    <property type="entry name" value="6-PGluconate_DH-like_C_sf"/>
</dbReference>
<dbReference type="PANTHER" id="PTHR43763:SF6">
    <property type="entry name" value="XAA-PRO AMINOPEPTIDASE 1"/>
    <property type="match status" value="1"/>
</dbReference>
<evidence type="ECO:0000259" key="10">
    <source>
        <dbReference type="PROSITE" id="PS51471"/>
    </source>
</evidence>
<dbReference type="Pfam" id="PF10727">
    <property type="entry name" value="Rossmann-like"/>
    <property type="match status" value="1"/>
</dbReference>
<feature type="region of interest" description="Disordered" evidence="8">
    <location>
        <begin position="2403"/>
        <end position="2506"/>
    </location>
</feature>
<keyword evidence="9" id="KW-0812">Transmembrane</keyword>
<dbReference type="FunFam" id="3.90.230.10:FF:000007">
    <property type="entry name" value="Xaa-Pro aminopeptidase P"/>
    <property type="match status" value="1"/>
</dbReference>
<dbReference type="InterPro" id="IPR011250">
    <property type="entry name" value="OMP/PagP_B-barrel"/>
</dbReference>
<dbReference type="AntiFam" id="ANF00142">
    <property type="entry name" value="Shadow ORF (opposite yadG)"/>
</dbReference>
<dbReference type="Gene3D" id="3.40.50.720">
    <property type="entry name" value="NAD(P)-binding Rossmann-like Domain"/>
    <property type="match status" value="1"/>
</dbReference>
<feature type="compositionally biased region" description="Basic and acidic residues" evidence="8">
    <location>
        <begin position="2680"/>
        <end position="2695"/>
    </location>
</feature>
<feature type="region of interest" description="Disordered" evidence="8">
    <location>
        <begin position="2336"/>
        <end position="2374"/>
    </location>
</feature>
<feature type="compositionally biased region" description="Basic and acidic residues" evidence="8">
    <location>
        <begin position="2482"/>
        <end position="2502"/>
    </location>
</feature>
<gene>
    <name evidence="11" type="ORF">Tci_000314</name>
</gene>
<protein>
    <submittedName>
        <fullName evidence="11">Probable Xaa-Pro aminopeptidase P</fullName>
    </submittedName>
</protein>
<comment type="caution">
    <text evidence="11">The sequence shown here is derived from an EMBL/GenBank/DDBJ whole genome shotgun (WGS) entry which is preliminary data.</text>
</comment>
<dbReference type="Gene3D" id="2.40.160.20">
    <property type="match status" value="1"/>
</dbReference>
<dbReference type="SUPFAM" id="SSF51197">
    <property type="entry name" value="Clavaminate synthase-like"/>
    <property type="match status" value="1"/>
</dbReference>
<feature type="domain" description="Fe2OG dioxygenase" evidence="10">
    <location>
        <begin position="1497"/>
        <end position="1593"/>
    </location>
</feature>
<dbReference type="InterPro" id="IPR050422">
    <property type="entry name" value="X-Pro_aminopeptidase_P"/>
</dbReference>
<feature type="compositionally biased region" description="Gly residues" evidence="8">
    <location>
        <begin position="2899"/>
        <end position="2908"/>
    </location>
</feature>
<dbReference type="Pfam" id="PF16188">
    <property type="entry name" value="Peptidase_M24_C"/>
    <property type="match status" value="1"/>
</dbReference>
<dbReference type="Pfam" id="PF01321">
    <property type="entry name" value="Creatinase_N"/>
    <property type="match status" value="1"/>
</dbReference>
<dbReference type="SUPFAM" id="SSF48179">
    <property type="entry name" value="6-phosphogluconate dehydrogenase C-terminal domain-like"/>
    <property type="match status" value="1"/>
</dbReference>
<dbReference type="InterPro" id="IPR018931">
    <property type="entry name" value="DUF2520"/>
</dbReference>
<dbReference type="InterPro" id="IPR000994">
    <property type="entry name" value="Pept_M24"/>
</dbReference>
<evidence type="ECO:0000313" key="11">
    <source>
        <dbReference type="EMBL" id="GEU28336.1"/>
    </source>
</evidence>
<dbReference type="InterPro" id="IPR036291">
    <property type="entry name" value="NAD(P)-bd_dom_sf"/>
</dbReference>
<dbReference type="InterPro" id="IPR005123">
    <property type="entry name" value="Oxoglu/Fe-dep_dioxygenase_dom"/>
</dbReference>
<feature type="region of interest" description="Disordered" evidence="8">
    <location>
        <begin position="2798"/>
        <end position="2820"/>
    </location>
</feature>
<feature type="compositionally biased region" description="Basic and acidic residues" evidence="8">
    <location>
        <begin position="2555"/>
        <end position="2566"/>
    </location>
</feature>
<dbReference type="Gene3D" id="1.10.1040.20">
    <property type="entry name" value="ProC-like, C-terminal domain"/>
    <property type="match status" value="1"/>
</dbReference>
<dbReference type="GO" id="GO:0005737">
    <property type="term" value="C:cytoplasm"/>
    <property type="evidence" value="ECO:0007669"/>
    <property type="project" value="UniProtKB-ARBA"/>
</dbReference>
<dbReference type="SUPFAM" id="SSF53092">
    <property type="entry name" value="Creatinase/prolidase N-terminal domain"/>
    <property type="match status" value="1"/>
</dbReference>
<feature type="region of interest" description="Disordered" evidence="8">
    <location>
        <begin position="2555"/>
        <end position="2574"/>
    </location>
</feature>
<dbReference type="Gene3D" id="3.40.350.10">
    <property type="entry name" value="Creatinase/prolidase N-terminal domain"/>
    <property type="match status" value="2"/>
</dbReference>
<keyword evidence="5" id="KW-0732">Signal</keyword>
<dbReference type="EMBL" id="BKCJ010000004">
    <property type="protein sequence ID" value="GEU28336.1"/>
    <property type="molecule type" value="Genomic_DNA"/>
</dbReference>
<dbReference type="SUPFAM" id="SSF55920">
    <property type="entry name" value="Creatinase/aminopeptidase"/>
    <property type="match status" value="1"/>
</dbReference>
<dbReference type="InterPro" id="IPR029149">
    <property type="entry name" value="Creatin/AminoP/Spt16_N"/>
</dbReference>
<sequence>MTTPASSTIVDRLVPLRAAMRKQQVDAVMVPSADPHVSEYLPPRWQGREWLSNFTGSVGTLIITQEFAGIWTDARYWTQAEQQLNGTGIQLMKITSGASVQYIDWLATHLKAGQTLAVDGAVLGLSIARLLQQAAAAKDITVRFELDLLDAVWTDRPGLPAAPVYEHLPPYASKSRSGKLADLRGAMQQLGANRHLISTLDDIAYLFNLRGADVHFNPIFLAHALVTPTRATLFVADGKISPELREQLAQEDIDVAGYDAAAAALAALPPDATLLIDPRRITYGTRQWVPARVRVVEAINPTTFAKSRKSEADAVHVRAAMEQDGAALCEFFSWLDATLADPQRPVLTELTIDAQITAARARRPGFVSPSFATIAGFRANGAIMHYRATEAGHATIEGDGLLLIDSGGQYVGGTTDITRVVGVGAITAEHRRDCTLVLKGLIALSSAHFPRGTKSPMLDAIARAPLWAAGMDYGHGTGHGVGYFLNVHEGPQSISPSATPEPHTAMEAGMITSIEPGLYRPGKWGIRIENLVLNRSAGQTDFGDFLQFETLTLCPIDTRCLDAALLRDDERRWLNDYHAMVRERLAPLVTGAALAWLQQRTEARRRRRAAAVPAAGTRRLRQVRQRHRAAGAQALRTGHQPGDPAQFAGRAGAGAGGRLRAVVPWPRGRHAHVWAGVHGVGRAHRHWRLSRPLVRRPRVAIPDQLRPHPHRAGHRHRHRFSRRRRDHARRLQYQRPHHGSVDLGVGRDRRDGGRGLLPGRDRAGRAVRRIDGAAHAGGGVFAVAPCNRDYHAVQGRLPAAGKGAARNGAAARLRNRRRLLDDRQRRRHAGMAFRCHRVFQAQRRAHVRRPRLLVHPRSRPAGGRHARRLVQEGRRIRCADPRPVRTPGRAGARRRPARLGRTRTGWRAGAHPAARPVLPQHLSQYAARVCGRRPGRGQRPGAGRCAAGRQPAAVAARFRLFAVRARGRHGHAGAGRGAVRPPGARPRTVRVGRAGQGAGRPARLCAQAPRGDRALRPLPAPQSHPWPRLHARGARVPGATGFGFLMTISLNLVGAGHVGRVLGRLLAQRGGCAIGQVLTRSDESARQAVAFIGAGQAVARYEQLQPAAIHVLAVGDDQIVPACAALARAVPLAGSIVFHCSGALASDRLQAARDAGAWVASVHPIRSFADPGAVAAHFDGTFCGVEGDAQALAVLTPALAAIGARPVAIRPEAKTVYHAAAVFASNYLVTVLDAALRAYQAAGVPEDVARQMAQPLAAESMANVFRLGAATALSGPIARGDLATVARQQQAVNEWDPATGRLYQDLVAPTTALARRKFTTVTKAPGIYDVDIAAKPPGKTFGVFLATDPDNPPTAVLEKLAELGFKNTYSGGYTHKDRGKVLDLHFQKDGTDLFQGWKAEEMEVNMAAINELFTGIGITQRLELDLGPEDTFRRLRDETDWRAEQIQVWGKLHMQPRLSAWHGDARYRYSGKTFHPQPFTPLQLHIKQAVELATGRQFNSVLLNYYRDERDSMGFHADDERELGPEPAIASVSFGAPRTFILKHRHLPRTVKLALGDGCLLLMAGALQQHWVHGINKERAARVVASAAALAGSSAFADDAGTAYVGGGVVGSKYEFNAPNAVSGENHSGYKAGGKVFAGYNFDQTWAVEGGYTDFGKKSYNYTSAGLPGGVRSDAHSYYLAGKGTWPVNQQIALFGKLGASRNTNEVDTSGIASVSGDKDKTALYASVGAEYAVNKNVKVSLEYENYGKNDIDTGRKSGAVTAGLRYAVRTAAYAPQLLFRSLRRERLVADALGFRAFFAQAFFLVGFVFLVVTVEEGHLRIALEGQDVGGDPVQEPAIVRNHHHGTGEFQQRIFQRAQGFHVQVVRRFIEQQDVAALEQGFCQVQTTAFAARQVAHDLLLVAALEVETAQVRARRHFEAAHGQDVGAAGHVFEHGLAVAQLVTALVHQRHARGLADHHFAAVGLVDPGNHLEQGRLTGAVGADDADDGARGDGERQVVDQQAVAKRFRDVLEFDDFVTEALGDRDEDFLGLVALLVFVLAQLVKAGQAGFRLGLARFRVLARPFQFFLQRFLARRLGGLFLLQAGLFLVQPRRVITFPWNAMATVELENPLGRVVEEVAIVGDADHGAGEAQQELLEPFDRFGIEVVGRFVEQQHVGLGQQQLAQRHAALFTAGQHADPGVPWRQAQRVGRHFQLQVQVAAVGRRDDRFQPALLGGEGVEVGVFLGVRGVHGVQLGLRFERFAQARFHFLADGFFRIELRFLRQVTDVQARHRARFALNVGIDACHNFKQGRLTGAVQAQHADFRAREKGQRNILEDLALGRDDFAHLVHGYDKSGRPSPLFGAPGRARGPQAFGHVQRQRAPDNQKAGQPRRRKCFMEHPHAQQRLQRGRQVLQQAQCGHGNLARAGRKQQQGNGRDRSGRRQQPARAVRTGIDERVVAGGGQPDHIAERQRKQNHGLQRQALERGQRGRLAQQAVTAKRQPEDQRDIRRFAGRPGEPRHAAGCQADGQPLAAAQGFLEHQHAQHHIDQGIDKVAEAGVDHVAVVHRPDVHEPVGREQQRAGDKHHQHARLAHHRVEVQRKDTPEEKGKGGVDYSWIHCAAAKRCGGSDIMTDPDVACWPQLPPAWQAVRTRGPGRRTLALLTNWNESGCHHLCQNPLAFCRTLSYCAMHQNNSRCNLDRATQEKQRGRADHGGRRHRLRRHRHQPPLHPQDHFRSRARPGAQRGQPAGHHLPDFLGPDDDRLAQVRDAGAARRQPRRGRHHGADGAGAQFRQQGRAALALSAPDAGRVRRHHVLRRQRDHARHFRALSNRGPGSGRARAGAVHRAAHHHRAGLAVRGAAPGHGRHRPLVRSHHAAVVWRAGRDGRDQYRRCPGNRGRPESPARVPLHAGQPHDRAGGPGRRGAGVHGRRGAVRGHGPLRQEADPRRLVLHRVSRAGAELPGPGRAAADPSGSGVQSVLPAAGRVERVPAGDPVHGGSGNRVASHHFRHLLDDQAGHRAGLAATDAHQPHVGQRNRPDLHPGRELAAAGGGLDGRGGFRFVRQAGRRLRHRRHRHHAGHDLADVLRDPLPLAPAAVGVPAGHRLLPDHRRPAVLGHHAQAVPRRLVPAAAGHRVVYRDDDLEARPRTGVLQPAEARDSARGIHGVAVRGAAHARVRHGDLPARRERRRAARAAAQPVAQQGQGDRPRSPVLPGQCVLRLQGRTGRAESAAPVRMSGTAVRNDGNLVLHRPPDRHFRTRQGHGALARASVRDHVAQCARRGRLLPDTAEPGDRAGHAGGNLAHKNM</sequence>
<feature type="compositionally biased region" description="Basic residues" evidence="8">
    <location>
        <begin position="2696"/>
        <end position="2708"/>
    </location>
</feature>
<dbReference type="InterPro" id="IPR019665">
    <property type="entry name" value="OxRdtase/DH_put_Rossmann_dom"/>
</dbReference>
<accession>A0A699GM75</accession>
<dbReference type="InterPro" id="IPR037108">
    <property type="entry name" value="TM1727-like_C_sf"/>
</dbReference>
<evidence type="ECO:0000256" key="8">
    <source>
        <dbReference type="SAM" id="MobiDB-lite"/>
    </source>
</evidence>
<feature type="region of interest" description="Disordered" evidence="8">
    <location>
        <begin position="2940"/>
        <end position="2959"/>
    </location>
</feature>
<dbReference type="Pfam" id="PF13532">
    <property type="entry name" value="2OG-FeII_Oxy_2"/>
    <property type="match status" value="1"/>
</dbReference>
<feature type="compositionally biased region" description="Basic residues" evidence="8">
    <location>
        <begin position="707"/>
        <end position="738"/>
    </location>
</feature>
<name>A0A699GM75_TANCI</name>
<dbReference type="PROSITE" id="PS51471">
    <property type="entry name" value="FE2OG_OXY"/>
    <property type="match status" value="1"/>
</dbReference>
<comment type="similarity">
    <text evidence="3">Belongs to the peptidase M24B family.</text>
</comment>
<dbReference type="SUPFAM" id="SSF56925">
    <property type="entry name" value="OMPA-like"/>
    <property type="match status" value="1"/>
</dbReference>
<dbReference type="GO" id="GO:0070006">
    <property type="term" value="F:metalloaminopeptidase activity"/>
    <property type="evidence" value="ECO:0007669"/>
    <property type="project" value="InterPro"/>
</dbReference>
<comment type="cofactor">
    <cofactor evidence="1">
        <name>Mn(2+)</name>
        <dbReference type="ChEBI" id="CHEBI:29035"/>
    </cofactor>
</comment>
<feature type="compositionally biased region" description="Low complexity" evidence="8">
    <location>
        <begin position="977"/>
        <end position="1002"/>
    </location>
</feature>
<dbReference type="InterPro" id="IPR027450">
    <property type="entry name" value="AlkB-like"/>
</dbReference>
<feature type="transmembrane region" description="Helical" evidence="9">
    <location>
        <begin position="2029"/>
        <end position="2051"/>
    </location>
</feature>
<feature type="region of interest" description="Disordered" evidence="8">
    <location>
        <begin position="3164"/>
        <end position="3194"/>
    </location>
</feature>
<dbReference type="InterPro" id="IPR027385">
    <property type="entry name" value="Beta-barrel_OMP"/>
</dbReference>
<keyword evidence="11" id="KW-0645">Protease</keyword>
<dbReference type="InterPro" id="IPR036005">
    <property type="entry name" value="Creatinase/aminopeptidase-like"/>
</dbReference>
<evidence type="ECO:0000256" key="7">
    <source>
        <dbReference type="ARBA" id="ARBA00023211"/>
    </source>
</evidence>